<dbReference type="Gene3D" id="1.20.1420.30">
    <property type="entry name" value="NCX, central ion-binding region"/>
    <property type="match status" value="2"/>
</dbReference>
<feature type="transmembrane region" description="Helical" evidence="5">
    <location>
        <begin position="6"/>
        <end position="27"/>
    </location>
</feature>
<feature type="transmembrane region" description="Helical" evidence="5">
    <location>
        <begin position="127"/>
        <end position="147"/>
    </location>
</feature>
<dbReference type="GO" id="GO:0006874">
    <property type="term" value="P:intracellular calcium ion homeostasis"/>
    <property type="evidence" value="ECO:0007669"/>
    <property type="project" value="TreeGrafter"/>
</dbReference>
<dbReference type="InterPro" id="IPR004837">
    <property type="entry name" value="NaCa_Exmemb"/>
</dbReference>
<keyword evidence="2 5" id="KW-0812">Transmembrane</keyword>
<evidence type="ECO:0000313" key="7">
    <source>
        <dbReference type="EMBL" id="KKN37265.1"/>
    </source>
</evidence>
<dbReference type="NCBIfam" id="TIGR00367">
    <property type="entry name" value="calcium/sodium antiporter"/>
    <property type="match status" value="1"/>
</dbReference>
<comment type="caution">
    <text evidence="7">The sequence shown here is derived from an EMBL/GenBank/DDBJ whole genome shotgun (WGS) entry which is preliminary data.</text>
</comment>
<keyword evidence="3 5" id="KW-1133">Transmembrane helix</keyword>
<feature type="transmembrane region" description="Helical" evidence="5">
    <location>
        <begin position="309"/>
        <end position="326"/>
    </location>
</feature>
<feature type="domain" description="Sodium/calcium exchanger membrane region" evidence="6">
    <location>
        <begin position="5"/>
        <end position="147"/>
    </location>
</feature>
<reference evidence="7" key="1">
    <citation type="journal article" date="2015" name="Nature">
        <title>Complex archaea that bridge the gap between prokaryotes and eukaryotes.</title>
        <authorList>
            <person name="Spang A."/>
            <person name="Saw J.H."/>
            <person name="Jorgensen S.L."/>
            <person name="Zaremba-Niedzwiedzka K."/>
            <person name="Martijn J."/>
            <person name="Lind A.E."/>
            <person name="van Eijk R."/>
            <person name="Schleper C."/>
            <person name="Guy L."/>
            <person name="Ettema T.J."/>
        </authorList>
    </citation>
    <scope>NUCLEOTIDE SEQUENCE</scope>
</reference>
<evidence type="ECO:0000256" key="1">
    <source>
        <dbReference type="ARBA" id="ARBA00004141"/>
    </source>
</evidence>
<dbReference type="GO" id="GO:0008273">
    <property type="term" value="F:calcium, potassium:sodium antiporter activity"/>
    <property type="evidence" value="ECO:0007669"/>
    <property type="project" value="TreeGrafter"/>
</dbReference>
<dbReference type="GO" id="GO:0005886">
    <property type="term" value="C:plasma membrane"/>
    <property type="evidence" value="ECO:0007669"/>
    <property type="project" value="TreeGrafter"/>
</dbReference>
<feature type="transmembrane region" description="Helical" evidence="5">
    <location>
        <begin position="278"/>
        <end position="297"/>
    </location>
</feature>
<dbReference type="InterPro" id="IPR004481">
    <property type="entry name" value="K/Na/Ca-exchanger"/>
</dbReference>
<feature type="transmembrane region" description="Helical" evidence="5">
    <location>
        <begin position="39"/>
        <end position="63"/>
    </location>
</feature>
<dbReference type="PANTHER" id="PTHR10846:SF8">
    <property type="entry name" value="INNER MEMBRANE PROTEIN YRBG"/>
    <property type="match status" value="1"/>
</dbReference>
<comment type="subcellular location">
    <subcellularLocation>
        <location evidence="1">Membrane</location>
        <topology evidence="1">Multi-pass membrane protein</topology>
    </subcellularLocation>
</comment>
<accession>A0A0F9Q062</accession>
<feature type="domain" description="Sodium/calcium exchanger membrane region" evidence="6">
    <location>
        <begin position="183"/>
        <end position="323"/>
    </location>
</feature>
<dbReference type="GO" id="GO:0005262">
    <property type="term" value="F:calcium channel activity"/>
    <property type="evidence" value="ECO:0007669"/>
    <property type="project" value="TreeGrafter"/>
</dbReference>
<feature type="transmembrane region" description="Helical" evidence="5">
    <location>
        <begin position="252"/>
        <end position="272"/>
    </location>
</feature>
<evidence type="ECO:0000259" key="6">
    <source>
        <dbReference type="Pfam" id="PF01699"/>
    </source>
</evidence>
<dbReference type="InterPro" id="IPR044880">
    <property type="entry name" value="NCX_ion-bd_dom_sf"/>
</dbReference>
<feature type="transmembrane region" description="Helical" evidence="5">
    <location>
        <begin position="103"/>
        <end position="121"/>
    </location>
</feature>
<dbReference type="EMBL" id="LAZR01001906">
    <property type="protein sequence ID" value="KKN37265.1"/>
    <property type="molecule type" value="Genomic_DNA"/>
</dbReference>
<feature type="transmembrane region" description="Helical" evidence="5">
    <location>
        <begin position="183"/>
        <end position="205"/>
    </location>
</feature>
<sequence>MIYIYFAVLIVSFAILFKSASFFVEGASTIARVLNISKMVVGIVFVGMATTAPEFGASIIASIMGHPEIALGNAIGSVICDDGVALALAAIVAPTAILINCRVLKTAGLFLISIDILAYILARNGTIGRMEGALFLIIFCFYFIFVLRKQRYNVGKDDKERDGLSEKEENPPVSKLALLKKPIFLFAVGITGVILTCWAIIWASIHIAEYFSIPKVIIGLTIIAIGTSLPEISICVTAALKGEGEIAVGNIIGADILNILWIIGVSSIVNPIKVELNIINFAFPFMILIVITMLVAMRIGCRIGKMKGFILFGLYILYLFLTLKFFA</sequence>
<evidence type="ECO:0000256" key="4">
    <source>
        <dbReference type="ARBA" id="ARBA00023136"/>
    </source>
</evidence>
<protein>
    <recommendedName>
        <fullName evidence="6">Sodium/calcium exchanger membrane region domain-containing protein</fullName>
    </recommendedName>
</protein>
<name>A0A0F9Q062_9ZZZZ</name>
<evidence type="ECO:0000256" key="3">
    <source>
        <dbReference type="ARBA" id="ARBA00022989"/>
    </source>
</evidence>
<organism evidence="7">
    <name type="scientific">marine sediment metagenome</name>
    <dbReference type="NCBI Taxonomy" id="412755"/>
    <lineage>
        <taxon>unclassified sequences</taxon>
        <taxon>metagenomes</taxon>
        <taxon>ecological metagenomes</taxon>
    </lineage>
</organism>
<keyword evidence="4 5" id="KW-0472">Membrane</keyword>
<gene>
    <name evidence="7" type="ORF">LCGC14_0765350</name>
</gene>
<dbReference type="Pfam" id="PF01699">
    <property type="entry name" value="Na_Ca_ex"/>
    <property type="match status" value="2"/>
</dbReference>
<feature type="transmembrane region" description="Helical" evidence="5">
    <location>
        <begin position="69"/>
        <end position="91"/>
    </location>
</feature>
<feature type="transmembrane region" description="Helical" evidence="5">
    <location>
        <begin position="217"/>
        <end position="240"/>
    </location>
</feature>
<evidence type="ECO:0000256" key="2">
    <source>
        <dbReference type="ARBA" id="ARBA00022692"/>
    </source>
</evidence>
<evidence type="ECO:0000256" key="5">
    <source>
        <dbReference type="SAM" id="Phobius"/>
    </source>
</evidence>
<dbReference type="AlphaFoldDB" id="A0A0F9Q062"/>
<dbReference type="PANTHER" id="PTHR10846">
    <property type="entry name" value="SODIUM/POTASSIUM/CALCIUM EXCHANGER"/>
    <property type="match status" value="1"/>
</dbReference>
<proteinExistence type="predicted"/>